<proteinExistence type="predicted"/>
<keyword evidence="1" id="KW-0472">Membrane</keyword>
<accession>A0A328B730</accession>
<dbReference type="RefSeq" id="WP_111480279.1">
    <property type="nucleotide sequence ID" value="NZ_QHKM01000010.1"/>
</dbReference>
<evidence type="ECO:0000313" key="3">
    <source>
        <dbReference type="Proteomes" id="UP000248553"/>
    </source>
</evidence>
<reference evidence="3" key="1">
    <citation type="submission" date="2018-05" db="EMBL/GenBank/DDBJ databases">
        <authorList>
            <person name="Nie L."/>
        </authorList>
    </citation>
    <scope>NUCLEOTIDE SEQUENCE [LARGE SCALE GENOMIC DNA]</scope>
    <source>
        <strain evidence="3">NL</strain>
    </source>
</reference>
<keyword evidence="1" id="KW-0812">Transmembrane</keyword>
<dbReference type="OrthoDB" id="668798at2"/>
<sequence>MDDLRNTDPEDLHYMLLEVESTFAILFAQNELARVATFGEFCDVVARRLRQPHVDTCTSQQAFYRLRAAFRAVVPAASADFAPTTPLAALLPRSQRRQQVARLEQALGLSVRLLEPRGWIVASLLGLLLLSIAGLFFSPVAGLAGLAGAIGGIRLASWLGRELAVTTVRELVEQLLTTNYAQLRRQPGTVNYQELPGILERMFVGRLGLEPRALRPDSPFQ</sequence>
<dbReference type="EMBL" id="QHKM01000010">
    <property type="protein sequence ID" value="RAK63202.1"/>
    <property type="molecule type" value="Genomic_DNA"/>
</dbReference>
<name>A0A328B730_9BACT</name>
<organism evidence="2 3">
    <name type="scientific">Hymenobacter edaphi</name>
    <dbReference type="NCBI Taxonomy" id="2211146"/>
    <lineage>
        <taxon>Bacteria</taxon>
        <taxon>Pseudomonadati</taxon>
        <taxon>Bacteroidota</taxon>
        <taxon>Cytophagia</taxon>
        <taxon>Cytophagales</taxon>
        <taxon>Hymenobacteraceae</taxon>
        <taxon>Hymenobacter</taxon>
    </lineage>
</organism>
<evidence type="ECO:0000256" key="1">
    <source>
        <dbReference type="SAM" id="Phobius"/>
    </source>
</evidence>
<protein>
    <submittedName>
        <fullName evidence="2">Uncharacterized protein</fullName>
    </submittedName>
</protein>
<dbReference type="Proteomes" id="UP000248553">
    <property type="component" value="Unassembled WGS sequence"/>
</dbReference>
<evidence type="ECO:0000313" key="2">
    <source>
        <dbReference type="EMBL" id="RAK63202.1"/>
    </source>
</evidence>
<keyword evidence="3" id="KW-1185">Reference proteome</keyword>
<keyword evidence="1" id="KW-1133">Transmembrane helix</keyword>
<dbReference type="AlphaFoldDB" id="A0A328B730"/>
<feature type="transmembrane region" description="Helical" evidence="1">
    <location>
        <begin position="119"/>
        <end position="137"/>
    </location>
</feature>
<comment type="caution">
    <text evidence="2">The sequence shown here is derived from an EMBL/GenBank/DDBJ whole genome shotgun (WGS) entry which is preliminary data.</text>
</comment>
<gene>
    <name evidence="2" type="ORF">DLM85_21690</name>
</gene>